<dbReference type="KEGG" id="mcha:111005900"/>
<accession>A0A6J1BYQ5</accession>
<dbReference type="InterPro" id="IPR019193">
    <property type="entry name" value="UBQ-conj_enz_E2-bd_prot"/>
</dbReference>
<evidence type="ECO:0000256" key="1">
    <source>
        <dbReference type="SAM" id="MobiDB-lite"/>
    </source>
</evidence>
<dbReference type="GO" id="GO:0000151">
    <property type="term" value="C:ubiquitin ligase complex"/>
    <property type="evidence" value="ECO:0007669"/>
    <property type="project" value="TreeGrafter"/>
</dbReference>
<gene>
    <name evidence="3" type="primary">LOC111005900</name>
</gene>
<dbReference type="GO" id="GO:0006513">
    <property type="term" value="P:protein monoubiquitination"/>
    <property type="evidence" value="ECO:0007669"/>
    <property type="project" value="TreeGrafter"/>
</dbReference>
<dbReference type="GO" id="GO:0000209">
    <property type="term" value="P:protein polyubiquitination"/>
    <property type="evidence" value="ECO:0007669"/>
    <property type="project" value="TreeGrafter"/>
</dbReference>
<dbReference type="GO" id="GO:0043161">
    <property type="term" value="P:proteasome-mediated ubiquitin-dependent protein catabolic process"/>
    <property type="evidence" value="ECO:0007669"/>
    <property type="project" value="TreeGrafter"/>
</dbReference>
<name>A0A6J1BYQ5_MOMCH</name>
<dbReference type="GO" id="GO:0031624">
    <property type="term" value="F:ubiquitin conjugating enzyme binding"/>
    <property type="evidence" value="ECO:0007669"/>
    <property type="project" value="TreeGrafter"/>
</dbReference>
<organism evidence="2 3">
    <name type="scientific">Momordica charantia</name>
    <name type="common">Bitter gourd</name>
    <name type="synonym">Balsam pear</name>
    <dbReference type="NCBI Taxonomy" id="3673"/>
    <lineage>
        <taxon>Eukaryota</taxon>
        <taxon>Viridiplantae</taxon>
        <taxon>Streptophyta</taxon>
        <taxon>Embryophyta</taxon>
        <taxon>Tracheophyta</taxon>
        <taxon>Spermatophyta</taxon>
        <taxon>Magnoliopsida</taxon>
        <taxon>eudicotyledons</taxon>
        <taxon>Gunneridae</taxon>
        <taxon>Pentapetalae</taxon>
        <taxon>rosids</taxon>
        <taxon>fabids</taxon>
        <taxon>Cucurbitales</taxon>
        <taxon>Cucurbitaceae</taxon>
        <taxon>Momordiceae</taxon>
        <taxon>Momordica</taxon>
    </lineage>
</organism>
<reference evidence="3" key="1">
    <citation type="submission" date="2025-08" db="UniProtKB">
        <authorList>
            <consortium name="RefSeq"/>
        </authorList>
    </citation>
    <scope>IDENTIFICATION</scope>
    <source>
        <strain evidence="3">OHB3-1</strain>
    </source>
</reference>
<keyword evidence="2" id="KW-1185">Reference proteome</keyword>
<dbReference type="PANTHER" id="PTHR31531">
    <property type="entry name" value="E3 UBIQUITIN-PROTEIN LIGASE E3D FAMILY MEMBER"/>
    <property type="match status" value="1"/>
</dbReference>
<dbReference type="GO" id="GO:0061630">
    <property type="term" value="F:ubiquitin protein ligase activity"/>
    <property type="evidence" value="ECO:0007669"/>
    <property type="project" value="TreeGrafter"/>
</dbReference>
<dbReference type="GO" id="GO:0051865">
    <property type="term" value="P:protein autoubiquitination"/>
    <property type="evidence" value="ECO:0007669"/>
    <property type="project" value="TreeGrafter"/>
</dbReference>
<dbReference type="GO" id="GO:0005634">
    <property type="term" value="C:nucleus"/>
    <property type="evidence" value="ECO:0007669"/>
    <property type="project" value="TreeGrafter"/>
</dbReference>
<evidence type="ECO:0000313" key="3">
    <source>
        <dbReference type="RefSeq" id="XP_022133273.1"/>
    </source>
</evidence>
<dbReference type="GO" id="GO:0030332">
    <property type="term" value="F:cyclin binding"/>
    <property type="evidence" value="ECO:0007669"/>
    <property type="project" value="TreeGrafter"/>
</dbReference>
<dbReference type="RefSeq" id="XP_022133273.1">
    <property type="nucleotide sequence ID" value="XM_022277581.1"/>
</dbReference>
<dbReference type="Pfam" id="PF09814">
    <property type="entry name" value="HECT_2"/>
    <property type="match status" value="1"/>
</dbReference>
<feature type="region of interest" description="Disordered" evidence="1">
    <location>
        <begin position="270"/>
        <end position="296"/>
    </location>
</feature>
<evidence type="ECO:0000313" key="2">
    <source>
        <dbReference type="Proteomes" id="UP000504603"/>
    </source>
</evidence>
<dbReference type="PANTHER" id="PTHR31531:SF2">
    <property type="entry name" value="E3 UBIQUITIN-PROTEIN LIGASE E3D"/>
    <property type="match status" value="1"/>
</dbReference>
<dbReference type="OrthoDB" id="781818at2759"/>
<sequence length="556" mass="62652">MSSEFDTVKSPRKWRFTWEAQSHIPTLRLLLFDSHTNPSLQCQNLKVHLNLPQSVVCATWLQDLEVSIRVPIPPVLVDSESPLSFRAFEDHIEVKLFLLLPVDHPIVLNFDNVLNSSEERGNKYSKASKPLLMDSDQNSLSRTGGVHFYCRNCSFRLSESPLRNFVEMPSVNWREVADNWFGSCCCSFGGISEKLVTRYTNSYRCAKGVCLLTLTTITLSKDDIIGHVFPDYDGTRQFKDESDFADGNWLTEAKQELQCNLTSMKKVKPKQSNDKTLAANMEGDATEKEREEVDSPNMTPIPDCCHHGESNVLNHLDRDCMHHTCSTYKLDPKPINTIDLSDDQRSFLNGFLGNIFMARLSNLSADFEWVEFFCPKCSTLIGAYPCSNRCGPTDGGVRLFKCYVSTCSSVESGNLLREYTLERMFANQLLESANDESSFRTVVKELKTKSPMLHIVLINSYSWSCSGYCLGMEDTAESVSKIDLSPVIKVLFSDCSKSAESHLRKLEEWVTKDIADEVFMLAHQIEELVEILASGNDTLPSSCSSLDGLTLTSILR</sequence>
<proteinExistence type="predicted"/>
<dbReference type="GeneID" id="111005900"/>
<protein>
    <submittedName>
        <fullName evidence="3">Uncharacterized protein LOC111005900</fullName>
    </submittedName>
</protein>
<dbReference type="AlphaFoldDB" id="A0A6J1BYQ5"/>
<dbReference type="Proteomes" id="UP000504603">
    <property type="component" value="Unplaced"/>
</dbReference>
<dbReference type="GO" id="GO:0005829">
    <property type="term" value="C:cytosol"/>
    <property type="evidence" value="ECO:0007669"/>
    <property type="project" value="TreeGrafter"/>
</dbReference>